<evidence type="ECO:0000256" key="1">
    <source>
        <dbReference type="SAM" id="Phobius"/>
    </source>
</evidence>
<feature type="transmembrane region" description="Helical" evidence="1">
    <location>
        <begin position="178"/>
        <end position="197"/>
    </location>
</feature>
<dbReference type="PANTHER" id="PTHR36844:SF1">
    <property type="entry name" value="PROTEASE PRSW"/>
    <property type="match status" value="1"/>
</dbReference>
<dbReference type="RefSeq" id="WP_015180975.1">
    <property type="nucleotide sequence ID" value="NC_019738.1"/>
</dbReference>
<feature type="transmembrane region" description="Helical" evidence="1">
    <location>
        <begin position="398"/>
        <end position="416"/>
    </location>
</feature>
<dbReference type="SUPFAM" id="SSF49879">
    <property type="entry name" value="SMAD/FHA domain"/>
    <property type="match status" value="1"/>
</dbReference>
<dbReference type="EMBL" id="CP003630">
    <property type="protein sequence ID" value="AFZ16815.1"/>
    <property type="molecule type" value="Genomic_DNA"/>
</dbReference>
<dbReference type="Gene3D" id="2.60.200.20">
    <property type="match status" value="1"/>
</dbReference>
<feature type="transmembrane region" description="Helical" evidence="1">
    <location>
        <begin position="275"/>
        <end position="301"/>
    </location>
</feature>
<dbReference type="GO" id="GO:0008233">
    <property type="term" value="F:peptidase activity"/>
    <property type="evidence" value="ECO:0007669"/>
    <property type="project" value="InterPro"/>
</dbReference>
<dbReference type="KEGG" id="mic:Mic7113_0916"/>
<dbReference type="STRING" id="1173027.Mic7113_0916"/>
<feature type="transmembrane region" description="Helical" evidence="1">
    <location>
        <begin position="230"/>
        <end position="255"/>
    </location>
</feature>
<dbReference type="SMART" id="SM00240">
    <property type="entry name" value="FHA"/>
    <property type="match status" value="1"/>
</dbReference>
<dbReference type="Proteomes" id="UP000010471">
    <property type="component" value="Chromosome"/>
</dbReference>
<organism evidence="3 4">
    <name type="scientific">Allocoleopsis franciscana PCC 7113</name>
    <dbReference type="NCBI Taxonomy" id="1173027"/>
    <lineage>
        <taxon>Bacteria</taxon>
        <taxon>Bacillati</taxon>
        <taxon>Cyanobacteriota</taxon>
        <taxon>Cyanophyceae</taxon>
        <taxon>Coleofasciculales</taxon>
        <taxon>Coleofasciculaceae</taxon>
        <taxon>Allocoleopsis</taxon>
        <taxon>Allocoleopsis franciscana</taxon>
    </lineage>
</organism>
<dbReference type="eggNOG" id="COG1716">
    <property type="taxonomic scope" value="Bacteria"/>
</dbReference>
<feature type="domain" description="FHA" evidence="2">
    <location>
        <begin position="34"/>
        <end position="92"/>
    </location>
</feature>
<dbReference type="PANTHER" id="PTHR36844">
    <property type="entry name" value="PROTEASE PRSW"/>
    <property type="match status" value="1"/>
</dbReference>
<dbReference type="eggNOG" id="COG2339">
    <property type="taxonomic scope" value="Bacteria"/>
</dbReference>
<evidence type="ECO:0000259" key="2">
    <source>
        <dbReference type="PROSITE" id="PS50006"/>
    </source>
</evidence>
<keyword evidence="4" id="KW-1185">Reference proteome</keyword>
<dbReference type="OrthoDB" id="9816434at2"/>
<protein>
    <submittedName>
        <fullName evidence="3">Putative membrane protein</fullName>
    </submittedName>
</protein>
<feature type="transmembrane region" description="Helical" evidence="1">
    <location>
        <begin position="422"/>
        <end position="443"/>
    </location>
</feature>
<dbReference type="PROSITE" id="PS50006">
    <property type="entry name" value="FHA_DOMAIN"/>
    <property type="match status" value="1"/>
</dbReference>
<proteinExistence type="predicted"/>
<gene>
    <name evidence="3" type="ORF">Mic7113_0916</name>
</gene>
<dbReference type="AlphaFoldDB" id="K9W8T6"/>
<dbReference type="InterPro" id="IPR000253">
    <property type="entry name" value="FHA_dom"/>
</dbReference>
<accession>K9W8T6</accession>
<feature type="transmembrane region" description="Helical" evidence="1">
    <location>
        <begin position="362"/>
        <end position="386"/>
    </location>
</feature>
<feature type="transmembrane region" description="Helical" evidence="1">
    <location>
        <begin position="203"/>
        <end position="223"/>
    </location>
</feature>
<dbReference type="CDD" id="cd00060">
    <property type="entry name" value="FHA"/>
    <property type="match status" value="1"/>
</dbReference>
<name>K9W8T6_9CYAN</name>
<keyword evidence="1" id="KW-0812">Transmembrane</keyword>
<dbReference type="InterPro" id="IPR026898">
    <property type="entry name" value="PrsW"/>
</dbReference>
<dbReference type="InterPro" id="IPR008984">
    <property type="entry name" value="SMAD_FHA_dom_sf"/>
</dbReference>
<feature type="transmembrane region" description="Helical" evidence="1">
    <location>
        <begin position="322"/>
        <end position="342"/>
    </location>
</feature>
<keyword evidence="1" id="KW-1133">Transmembrane helix</keyword>
<dbReference type="Pfam" id="PF13367">
    <property type="entry name" value="PrsW-protease"/>
    <property type="match status" value="1"/>
</dbReference>
<evidence type="ECO:0000313" key="3">
    <source>
        <dbReference type="EMBL" id="AFZ16815.1"/>
    </source>
</evidence>
<reference evidence="3 4" key="1">
    <citation type="submission" date="2012-06" db="EMBL/GenBank/DDBJ databases">
        <title>Finished chromosome of genome of Microcoleus sp. PCC 7113.</title>
        <authorList>
            <consortium name="US DOE Joint Genome Institute"/>
            <person name="Gugger M."/>
            <person name="Coursin T."/>
            <person name="Rippka R."/>
            <person name="Tandeau De Marsac N."/>
            <person name="Huntemann M."/>
            <person name="Wei C.-L."/>
            <person name="Han J."/>
            <person name="Detter J.C."/>
            <person name="Han C."/>
            <person name="Tapia R."/>
            <person name="Chen A."/>
            <person name="Kyrpides N."/>
            <person name="Mavromatis K."/>
            <person name="Markowitz V."/>
            <person name="Szeto E."/>
            <person name="Ivanova N."/>
            <person name="Pagani I."/>
            <person name="Pati A."/>
            <person name="Goodwin L."/>
            <person name="Nordberg H.P."/>
            <person name="Cantor M.N."/>
            <person name="Hua S.X."/>
            <person name="Woyke T."/>
            <person name="Kerfeld C.A."/>
        </authorList>
    </citation>
    <scope>NUCLEOTIDE SEQUENCE [LARGE SCALE GENOMIC DNA]</scope>
    <source>
        <strain evidence="3 4">PCC 7113</strain>
    </source>
</reference>
<keyword evidence="1" id="KW-0472">Membrane</keyword>
<dbReference type="HOGENOM" id="CLU_599696_0_0_3"/>
<sequence length="464" mass="50230">MTDQVYRAFLRQLSTGGATTVLLPSYHLSDNQETVIGREASCHISLEPNLYLSVSRRHAVIRPASFLGNGLPGWEICDLNSANGTFVNGNYLRGCQSLKTGDQIELGQNGPLFIFEYQFDSSPNPTPLYSSPQPTHFTVAASPPVTPVGSAGKPKPDSVTFTQLFPLASTGRDLKQKAFLVPGIVTVLFVVLMFAAVGQQDVFNVLLATYLAGAAYFFIYRLCGKSKPWWILLLCAALTCLILVGPLLPLFITVFRDILPGNLPNQGEEVSLMSLLIRMFFGAGLMEELLKALPVLGIYVMGRLLYSPLRERIGIWEPLDGILLGAASAVGFTLIETLGQYVPGIIDNVTLQAGEAAGQISGLHLLIARILGSIVGHLSYSGYLGYFIGLSVLKPNQAWQIIGFGYICASFLHALWNTTGFVSPILLAVVGVLSYAFLAAAILKARALSPTRSQNFATRFFGEE</sequence>
<dbReference type="Pfam" id="PF00498">
    <property type="entry name" value="FHA"/>
    <property type="match status" value="1"/>
</dbReference>
<evidence type="ECO:0000313" key="4">
    <source>
        <dbReference type="Proteomes" id="UP000010471"/>
    </source>
</evidence>
<dbReference type="PATRIC" id="fig|1173027.3.peg.1009"/>